<dbReference type="InterPro" id="IPR050099">
    <property type="entry name" value="SIS_GmhA/DiaA_subfam"/>
</dbReference>
<dbReference type="SUPFAM" id="SSF53697">
    <property type="entry name" value="SIS domain"/>
    <property type="match status" value="1"/>
</dbReference>
<feature type="region of interest" description="Disordered" evidence="1">
    <location>
        <begin position="197"/>
        <end position="267"/>
    </location>
</feature>
<dbReference type="RefSeq" id="WP_386161315.1">
    <property type="nucleotide sequence ID" value="NZ_JBHMBS010000022.1"/>
</dbReference>
<organism evidence="2 3">
    <name type="scientific">Streptosporangium vulgare</name>
    <dbReference type="NCBI Taxonomy" id="46190"/>
    <lineage>
        <taxon>Bacteria</taxon>
        <taxon>Bacillati</taxon>
        <taxon>Actinomycetota</taxon>
        <taxon>Actinomycetes</taxon>
        <taxon>Streptosporangiales</taxon>
        <taxon>Streptosporangiaceae</taxon>
        <taxon>Streptosporangium</taxon>
    </lineage>
</organism>
<feature type="compositionally biased region" description="Gly residues" evidence="1">
    <location>
        <begin position="197"/>
        <end position="206"/>
    </location>
</feature>
<proteinExistence type="predicted"/>
<evidence type="ECO:0000313" key="3">
    <source>
        <dbReference type="Proteomes" id="UP001589610"/>
    </source>
</evidence>
<dbReference type="Gene3D" id="3.40.50.10490">
    <property type="entry name" value="Glucose-6-phosphate isomerase like protein, domain 1"/>
    <property type="match status" value="1"/>
</dbReference>
<dbReference type="InterPro" id="IPR046348">
    <property type="entry name" value="SIS_dom_sf"/>
</dbReference>
<dbReference type="Proteomes" id="UP001589610">
    <property type="component" value="Unassembled WGS sequence"/>
</dbReference>
<accession>A0ABV5TMH7</accession>
<feature type="compositionally biased region" description="Polar residues" evidence="1">
    <location>
        <begin position="253"/>
        <end position="262"/>
    </location>
</feature>
<reference evidence="2 3" key="1">
    <citation type="submission" date="2024-09" db="EMBL/GenBank/DDBJ databases">
        <authorList>
            <person name="Sun Q."/>
            <person name="Mori K."/>
        </authorList>
    </citation>
    <scope>NUCLEOTIDE SEQUENCE [LARGE SCALE GENOMIC DNA]</scope>
    <source>
        <strain evidence="2 3">JCM 3028</strain>
    </source>
</reference>
<keyword evidence="3" id="KW-1185">Reference proteome</keyword>
<comment type="caution">
    <text evidence="2">The sequence shown here is derived from an EMBL/GenBank/DDBJ whole genome shotgun (WGS) entry which is preliminary data.</text>
</comment>
<name>A0ABV5TMH7_9ACTN</name>
<feature type="region of interest" description="Disordered" evidence="1">
    <location>
        <begin position="97"/>
        <end position="146"/>
    </location>
</feature>
<feature type="compositionally biased region" description="Basic and acidic residues" evidence="1">
    <location>
        <begin position="108"/>
        <end position="136"/>
    </location>
</feature>
<dbReference type="PANTHER" id="PTHR30390">
    <property type="entry name" value="SEDOHEPTULOSE 7-PHOSPHATE ISOMERASE / DNAA INITIATOR-ASSOCIATING FACTOR FOR REPLICATION INITIATION"/>
    <property type="match status" value="1"/>
</dbReference>
<gene>
    <name evidence="2" type="ORF">ACFFRH_33080</name>
</gene>
<sequence length="320" mass="32321">MPGTPSTRTTPLSPPAVIPVTEAAVIAAFARRDHAGHALTGDVERIACAARAMATRFRLGGKLIVFGGAGTDAAHIAVEFMHPVIVGKRALPAVALSSGAPAGPADDETGRRSGDGDGNDGDFREGGSSQEGERSRKGGGGGGGAEVFAHQVRHWADAADTALGISRDGRCPSVLRGLETAGELGLLTIALTGGEGHGNGDGTGHGAGHRKGNGEGNGITAGPAGDDLPADHTSTGRTLPGRAPTGRVPTGRALTSRTSTGTLPADHTSAGHVLVDHVLVAASDDPAVVKEVHVTAYHLLWELVHVFLDRLGTPGRGVDR</sequence>
<evidence type="ECO:0000313" key="2">
    <source>
        <dbReference type="EMBL" id="MFB9680337.1"/>
    </source>
</evidence>
<evidence type="ECO:0008006" key="4">
    <source>
        <dbReference type="Google" id="ProtNLM"/>
    </source>
</evidence>
<protein>
    <recommendedName>
        <fullName evidence="4">Phosphoheptose isomerase</fullName>
    </recommendedName>
</protein>
<dbReference type="EMBL" id="JBHMBS010000022">
    <property type="protein sequence ID" value="MFB9680337.1"/>
    <property type="molecule type" value="Genomic_DNA"/>
</dbReference>
<evidence type="ECO:0000256" key="1">
    <source>
        <dbReference type="SAM" id="MobiDB-lite"/>
    </source>
</evidence>
<dbReference type="PANTHER" id="PTHR30390:SF6">
    <property type="entry name" value="DNAA INITIATOR-ASSOCIATING PROTEIN DIAA"/>
    <property type="match status" value="1"/>
</dbReference>